<comment type="caution">
    <text evidence="1">The sequence shown here is derived from an EMBL/GenBank/DDBJ whole genome shotgun (WGS) entry which is preliminary data.</text>
</comment>
<sequence>MVKKKKSERPWSYKRTPDGWEVCLDGKSKGIVIKDGPVETPWRWKSLGQSGELHSTRNEAAAALLQAYKEK</sequence>
<proteinExistence type="predicted"/>
<protein>
    <submittedName>
        <fullName evidence="1">Uncharacterized protein</fullName>
    </submittedName>
</protein>
<evidence type="ECO:0000313" key="1">
    <source>
        <dbReference type="EMBL" id="MEP0821167.1"/>
    </source>
</evidence>
<gene>
    <name evidence="1" type="ORF">NC998_29435</name>
</gene>
<evidence type="ECO:0000313" key="2">
    <source>
        <dbReference type="Proteomes" id="UP001464891"/>
    </source>
</evidence>
<reference evidence="1 2" key="1">
    <citation type="submission" date="2022-04" db="EMBL/GenBank/DDBJ databases">
        <title>Positive selection, recombination, and allopatry shape intraspecific diversity of widespread and dominant cyanobacteria.</title>
        <authorList>
            <person name="Wei J."/>
            <person name="Shu W."/>
            <person name="Hu C."/>
        </authorList>
    </citation>
    <scope>NUCLEOTIDE SEQUENCE [LARGE SCALE GENOMIC DNA]</scope>
    <source>
        <strain evidence="1 2">GB2-A4</strain>
    </source>
</reference>
<name>A0ABV0JH97_9CYAN</name>
<dbReference type="RefSeq" id="WP_190442220.1">
    <property type="nucleotide sequence ID" value="NZ_JAMPKM010000080.1"/>
</dbReference>
<dbReference type="EMBL" id="JAMPKM010000080">
    <property type="protein sequence ID" value="MEP0821167.1"/>
    <property type="molecule type" value="Genomic_DNA"/>
</dbReference>
<accession>A0ABV0JH97</accession>
<keyword evidence="2" id="KW-1185">Reference proteome</keyword>
<dbReference type="Proteomes" id="UP001464891">
    <property type="component" value="Unassembled WGS sequence"/>
</dbReference>
<organism evidence="1 2">
    <name type="scientific">Trichocoleus desertorum GB2-A4</name>
    <dbReference type="NCBI Taxonomy" id="2933944"/>
    <lineage>
        <taxon>Bacteria</taxon>
        <taxon>Bacillati</taxon>
        <taxon>Cyanobacteriota</taxon>
        <taxon>Cyanophyceae</taxon>
        <taxon>Leptolyngbyales</taxon>
        <taxon>Trichocoleusaceae</taxon>
        <taxon>Trichocoleus</taxon>
    </lineage>
</organism>